<evidence type="ECO:0000256" key="2">
    <source>
        <dbReference type="ARBA" id="ARBA00023125"/>
    </source>
</evidence>
<organism evidence="5 6">
    <name type="scientific">Ulvibacter litoralis</name>
    <dbReference type="NCBI Taxonomy" id="227084"/>
    <lineage>
        <taxon>Bacteria</taxon>
        <taxon>Pseudomonadati</taxon>
        <taxon>Bacteroidota</taxon>
        <taxon>Flavobacteriia</taxon>
        <taxon>Flavobacteriales</taxon>
        <taxon>Flavobacteriaceae</taxon>
        <taxon>Ulvibacter</taxon>
    </lineage>
</organism>
<dbReference type="AlphaFoldDB" id="A0A1G7H1S6"/>
<keyword evidence="2" id="KW-0238">DNA-binding</keyword>
<dbReference type="CDD" id="cd00090">
    <property type="entry name" value="HTH_ARSR"/>
    <property type="match status" value="1"/>
</dbReference>
<keyword evidence="6" id="KW-1185">Reference proteome</keyword>
<dbReference type="GO" id="GO:0003677">
    <property type="term" value="F:DNA binding"/>
    <property type="evidence" value="ECO:0007669"/>
    <property type="project" value="UniProtKB-KW"/>
</dbReference>
<dbReference type="PANTHER" id="PTHR33154:SF15">
    <property type="entry name" value="REGULATORY PROTEIN ARSR"/>
    <property type="match status" value="1"/>
</dbReference>
<gene>
    <name evidence="5" type="ORF">SAMN05421855_103472</name>
</gene>
<dbReference type="InterPro" id="IPR036390">
    <property type="entry name" value="WH_DNA-bd_sf"/>
</dbReference>
<dbReference type="InterPro" id="IPR001845">
    <property type="entry name" value="HTH_ArsR_DNA-bd_dom"/>
</dbReference>
<dbReference type="PROSITE" id="PS50987">
    <property type="entry name" value="HTH_ARSR_2"/>
    <property type="match status" value="1"/>
</dbReference>
<evidence type="ECO:0000313" key="6">
    <source>
        <dbReference type="Proteomes" id="UP000199321"/>
    </source>
</evidence>
<dbReference type="Pfam" id="PF01022">
    <property type="entry name" value="HTH_5"/>
    <property type="match status" value="1"/>
</dbReference>
<dbReference type="Proteomes" id="UP000199321">
    <property type="component" value="Unassembled WGS sequence"/>
</dbReference>
<evidence type="ECO:0000256" key="3">
    <source>
        <dbReference type="ARBA" id="ARBA00023163"/>
    </source>
</evidence>
<dbReference type="EMBL" id="FNBA01000003">
    <property type="protein sequence ID" value="SDE94305.1"/>
    <property type="molecule type" value="Genomic_DNA"/>
</dbReference>
<dbReference type="STRING" id="227084.SAMN05421855_103472"/>
<keyword evidence="3" id="KW-0804">Transcription</keyword>
<dbReference type="Gene3D" id="1.10.10.10">
    <property type="entry name" value="Winged helix-like DNA-binding domain superfamily/Winged helix DNA-binding domain"/>
    <property type="match status" value="1"/>
</dbReference>
<feature type="domain" description="HTH arsR-type" evidence="4">
    <location>
        <begin position="25"/>
        <end position="117"/>
    </location>
</feature>
<name>A0A1G7H1S6_9FLAO</name>
<evidence type="ECO:0000313" key="5">
    <source>
        <dbReference type="EMBL" id="SDE94305.1"/>
    </source>
</evidence>
<dbReference type="InterPro" id="IPR011991">
    <property type="entry name" value="ArsR-like_HTH"/>
</dbReference>
<sequence>MSHFTPNTHRTFTIIKMKRSLEQIEYKEDTEALAKFAKALGHPTRIAILKHLENQSCCFTGDLVDVLPISQSTVSQHLKELKNAGLIQGELKPPKIKYCINQENWKIAKTLFQQFFD</sequence>
<dbReference type="PRINTS" id="PR00778">
    <property type="entry name" value="HTHARSR"/>
</dbReference>
<dbReference type="PANTHER" id="PTHR33154">
    <property type="entry name" value="TRANSCRIPTIONAL REGULATOR, ARSR FAMILY"/>
    <property type="match status" value="1"/>
</dbReference>
<reference evidence="5 6" key="1">
    <citation type="submission" date="2016-10" db="EMBL/GenBank/DDBJ databases">
        <authorList>
            <person name="de Groot N.N."/>
        </authorList>
    </citation>
    <scope>NUCLEOTIDE SEQUENCE [LARGE SCALE GENOMIC DNA]</scope>
    <source>
        <strain evidence="5 6">DSM 16195</strain>
    </source>
</reference>
<evidence type="ECO:0000256" key="1">
    <source>
        <dbReference type="ARBA" id="ARBA00023015"/>
    </source>
</evidence>
<dbReference type="SMART" id="SM00418">
    <property type="entry name" value="HTH_ARSR"/>
    <property type="match status" value="1"/>
</dbReference>
<keyword evidence="1" id="KW-0805">Transcription regulation</keyword>
<accession>A0A1G7H1S6</accession>
<protein>
    <submittedName>
        <fullName evidence="5">Regulatory protein, arsR family</fullName>
    </submittedName>
</protein>
<evidence type="ECO:0000259" key="4">
    <source>
        <dbReference type="PROSITE" id="PS50987"/>
    </source>
</evidence>
<dbReference type="InterPro" id="IPR051081">
    <property type="entry name" value="HTH_MetalResp_TranReg"/>
</dbReference>
<dbReference type="SUPFAM" id="SSF46785">
    <property type="entry name" value="Winged helix' DNA-binding domain"/>
    <property type="match status" value="1"/>
</dbReference>
<dbReference type="NCBIfam" id="NF033788">
    <property type="entry name" value="HTH_metalloreg"/>
    <property type="match status" value="1"/>
</dbReference>
<proteinExistence type="predicted"/>
<dbReference type="GO" id="GO:0003700">
    <property type="term" value="F:DNA-binding transcription factor activity"/>
    <property type="evidence" value="ECO:0007669"/>
    <property type="project" value="InterPro"/>
</dbReference>
<dbReference type="InterPro" id="IPR036388">
    <property type="entry name" value="WH-like_DNA-bd_sf"/>
</dbReference>